<dbReference type="AlphaFoldDB" id="A0A084JNC2"/>
<dbReference type="SMART" id="SM00342">
    <property type="entry name" value="HTH_ARAC"/>
    <property type="match status" value="1"/>
</dbReference>
<gene>
    <name evidence="13" type="ORF">IO98_09065</name>
</gene>
<evidence type="ECO:0000256" key="9">
    <source>
        <dbReference type="ARBA" id="ARBA00024867"/>
    </source>
</evidence>
<dbReference type="SUPFAM" id="SSF46689">
    <property type="entry name" value="Homeodomain-like"/>
    <property type="match status" value="1"/>
</dbReference>
<feature type="domain" description="Response regulatory" evidence="12">
    <location>
        <begin position="3"/>
        <end position="120"/>
    </location>
</feature>
<dbReference type="PANTHER" id="PTHR42713">
    <property type="entry name" value="HISTIDINE KINASE-RELATED"/>
    <property type="match status" value="1"/>
</dbReference>
<dbReference type="PANTHER" id="PTHR42713:SF3">
    <property type="entry name" value="TRANSCRIPTIONAL REGULATORY PROTEIN HPTR"/>
    <property type="match status" value="1"/>
</dbReference>
<sequence>MKTIIIVEDEFRIRRGLSNLINKVDMGCKVIGEAENGFEGLKMIQDLDCDIVITDIRMPKMDGLEMIDNAKKMGAVCSFVILSGYADFEYARRGMHLGVKEYLLKPVMISDVKELLHKLTFKKDETPPGHSEMGQYSMMVSEMVAMMEESYGMRLGLDVFSDKFRLTPEYISNLFGKETGMTFSNYLKKIRIEKAKELILNTDMKIYEIACSVGYPDQKYFSKVFKEYTGVSAKQFAIDSRKEERRSAGE</sequence>
<evidence type="ECO:0000313" key="14">
    <source>
        <dbReference type="Proteomes" id="UP000028525"/>
    </source>
</evidence>
<dbReference type="Gene3D" id="3.40.50.2300">
    <property type="match status" value="1"/>
</dbReference>
<organism evidence="13 14">
    <name type="scientific">Lacrimispora celerecrescens</name>
    <dbReference type="NCBI Taxonomy" id="29354"/>
    <lineage>
        <taxon>Bacteria</taxon>
        <taxon>Bacillati</taxon>
        <taxon>Bacillota</taxon>
        <taxon>Clostridia</taxon>
        <taxon>Lachnospirales</taxon>
        <taxon>Lachnospiraceae</taxon>
        <taxon>Lacrimispora</taxon>
    </lineage>
</organism>
<dbReference type="PROSITE" id="PS00041">
    <property type="entry name" value="HTH_ARAC_FAMILY_1"/>
    <property type="match status" value="1"/>
</dbReference>
<dbReference type="PROSITE" id="PS50110">
    <property type="entry name" value="RESPONSE_REGULATORY"/>
    <property type="match status" value="1"/>
</dbReference>
<dbReference type="Pfam" id="PF00072">
    <property type="entry name" value="Response_reg"/>
    <property type="match status" value="1"/>
</dbReference>
<evidence type="ECO:0000313" key="13">
    <source>
        <dbReference type="EMBL" id="KEZ90456.1"/>
    </source>
</evidence>
<dbReference type="GO" id="GO:0003700">
    <property type="term" value="F:DNA-binding transcription factor activity"/>
    <property type="evidence" value="ECO:0007669"/>
    <property type="project" value="InterPro"/>
</dbReference>
<keyword evidence="5" id="KW-0902">Two-component regulatory system</keyword>
<evidence type="ECO:0000256" key="2">
    <source>
        <dbReference type="ARBA" id="ARBA00018672"/>
    </source>
</evidence>
<keyword evidence="4 10" id="KW-0597">Phosphoprotein</keyword>
<dbReference type="EMBL" id="JPME01000011">
    <property type="protein sequence ID" value="KEZ90456.1"/>
    <property type="molecule type" value="Genomic_DNA"/>
</dbReference>
<dbReference type="InterPro" id="IPR011006">
    <property type="entry name" value="CheY-like_superfamily"/>
</dbReference>
<dbReference type="OrthoDB" id="1769137at2"/>
<dbReference type="InterPro" id="IPR001789">
    <property type="entry name" value="Sig_transdc_resp-reg_receiver"/>
</dbReference>
<evidence type="ECO:0000256" key="3">
    <source>
        <dbReference type="ARBA" id="ARBA00022490"/>
    </source>
</evidence>
<dbReference type="GO" id="GO:0000160">
    <property type="term" value="P:phosphorelay signal transduction system"/>
    <property type="evidence" value="ECO:0007669"/>
    <property type="project" value="UniProtKB-KW"/>
</dbReference>
<keyword evidence="6" id="KW-0805">Transcription regulation</keyword>
<keyword evidence="14" id="KW-1185">Reference proteome</keyword>
<dbReference type="RefSeq" id="WP_038280269.1">
    <property type="nucleotide sequence ID" value="NZ_JPME01000011.1"/>
</dbReference>
<dbReference type="Proteomes" id="UP000028525">
    <property type="component" value="Unassembled WGS sequence"/>
</dbReference>
<dbReference type="InterPro" id="IPR009057">
    <property type="entry name" value="Homeodomain-like_sf"/>
</dbReference>
<dbReference type="PROSITE" id="PS01124">
    <property type="entry name" value="HTH_ARAC_FAMILY_2"/>
    <property type="match status" value="1"/>
</dbReference>
<evidence type="ECO:0000256" key="7">
    <source>
        <dbReference type="ARBA" id="ARBA00023125"/>
    </source>
</evidence>
<reference evidence="13 14" key="1">
    <citation type="submission" date="2014-07" db="EMBL/GenBank/DDBJ databases">
        <title>Draft genome of Clostridium celerecrescens 152B isolated from sediments associated with methane hydrate from Krishna Godavari basin.</title>
        <authorList>
            <person name="Honkalas V.S."/>
            <person name="Dabir A.P."/>
            <person name="Arora P."/>
            <person name="Dhakephalkar P.K."/>
        </authorList>
    </citation>
    <scope>NUCLEOTIDE SEQUENCE [LARGE SCALE GENOMIC DNA]</scope>
    <source>
        <strain evidence="13 14">152B</strain>
    </source>
</reference>
<dbReference type="SMART" id="SM00448">
    <property type="entry name" value="REC"/>
    <property type="match status" value="1"/>
</dbReference>
<keyword evidence="3" id="KW-0963">Cytoplasm</keyword>
<dbReference type="InterPro" id="IPR051552">
    <property type="entry name" value="HptR"/>
</dbReference>
<comment type="function">
    <text evidence="9">May play the central regulatory role in sporulation. It may be an element of the effector pathway responsible for the activation of sporulation genes in response to nutritional stress. Spo0A may act in concert with spo0H (a sigma factor) to control the expression of some genes that are critical to the sporulation process.</text>
</comment>
<dbReference type="GO" id="GO:0043565">
    <property type="term" value="F:sequence-specific DNA binding"/>
    <property type="evidence" value="ECO:0007669"/>
    <property type="project" value="InterPro"/>
</dbReference>
<dbReference type="SUPFAM" id="SSF52172">
    <property type="entry name" value="CheY-like"/>
    <property type="match status" value="1"/>
</dbReference>
<accession>A0A084JNC2</accession>
<protein>
    <recommendedName>
        <fullName evidence="2">Stage 0 sporulation protein A homolog</fullName>
    </recommendedName>
</protein>
<name>A0A084JNC2_9FIRM</name>
<dbReference type="InterPro" id="IPR018060">
    <property type="entry name" value="HTH_AraC"/>
</dbReference>
<comment type="caution">
    <text evidence="13">The sequence shown here is derived from an EMBL/GenBank/DDBJ whole genome shotgun (WGS) entry which is preliminary data.</text>
</comment>
<comment type="subcellular location">
    <subcellularLocation>
        <location evidence="1">Cytoplasm</location>
    </subcellularLocation>
</comment>
<evidence type="ECO:0000256" key="4">
    <source>
        <dbReference type="ARBA" id="ARBA00022553"/>
    </source>
</evidence>
<dbReference type="Gene3D" id="1.10.10.60">
    <property type="entry name" value="Homeodomain-like"/>
    <property type="match status" value="2"/>
</dbReference>
<proteinExistence type="predicted"/>
<dbReference type="CDD" id="cd17536">
    <property type="entry name" value="REC_YesN-like"/>
    <property type="match status" value="1"/>
</dbReference>
<dbReference type="STRING" id="29354.IO98_09065"/>
<feature type="modified residue" description="4-aspartylphosphate" evidence="10">
    <location>
        <position position="55"/>
    </location>
</feature>
<evidence type="ECO:0000256" key="6">
    <source>
        <dbReference type="ARBA" id="ARBA00023015"/>
    </source>
</evidence>
<evidence type="ECO:0000256" key="5">
    <source>
        <dbReference type="ARBA" id="ARBA00023012"/>
    </source>
</evidence>
<dbReference type="GO" id="GO:0005737">
    <property type="term" value="C:cytoplasm"/>
    <property type="evidence" value="ECO:0007669"/>
    <property type="project" value="UniProtKB-SubCell"/>
</dbReference>
<keyword evidence="8" id="KW-0804">Transcription</keyword>
<evidence type="ECO:0000256" key="8">
    <source>
        <dbReference type="ARBA" id="ARBA00023163"/>
    </source>
</evidence>
<evidence type="ECO:0000259" key="12">
    <source>
        <dbReference type="PROSITE" id="PS50110"/>
    </source>
</evidence>
<evidence type="ECO:0000256" key="1">
    <source>
        <dbReference type="ARBA" id="ARBA00004496"/>
    </source>
</evidence>
<dbReference type="InterPro" id="IPR018062">
    <property type="entry name" value="HTH_AraC-typ_CS"/>
</dbReference>
<evidence type="ECO:0000259" key="11">
    <source>
        <dbReference type="PROSITE" id="PS01124"/>
    </source>
</evidence>
<feature type="domain" description="HTH araC/xylS-type" evidence="11">
    <location>
        <begin position="141"/>
        <end position="239"/>
    </location>
</feature>
<keyword evidence="7" id="KW-0238">DNA-binding</keyword>
<evidence type="ECO:0000256" key="10">
    <source>
        <dbReference type="PROSITE-ProRule" id="PRU00169"/>
    </source>
</evidence>
<dbReference type="Pfam" id="PF12833">
    <property type="entry name" value="HTH_18"/>
    <property type="match status" value="1"/>
</dbReference>